<reference evidence="1 2" key="1">
    <citation type="submission" date="2018-08" db="EMBL/GenBank/DDBJ databases">
        <title>Recombination of ecologically and evolutionarily significant loci maintains genetic cohesion in the Pseudomonas syringae species complex.</title>
        <authorList>
            <person name="Dillon M."/>
            <person name="Thakur S."/>
            <person name="Almeida R.N.D."/>
            <person name="Weir B.S."/>
            <person name="Guttman D.S."/>
        </authorList>
    </citation>
    <scope>NUCLEOTIDE SEQUENCE [LARGE SCALE GENOMIC DNA]</scope>
    <source>
        <strain evidence="1 2">ICMP 16926</strain>
    </source>
</reference>
<gene>
    <name evidence="1" type="ORF">ALP48_200113</name>
</gene>
<comment type="caution">
    <text evidence="1">The sequence shown here is derived from an EMBL/GenBank/DDBJ whole genome shotgun (WGS) entry which is preliminary data.</text>
</comment>
<evidence type="ECO:0000313" key="2">
    <source>
        <dbReference type="Proteomes" id="UP000268096"/>
    </source>
</evidence>
<organism evidence="1 2">
    <name type="scientific">Pseudomonas syringae pv. solidagae</name>
    <dbReference type="NCBI Taxonomy" id="264458"/>
    <lineage>
        <taxon>Bacteria</taxon>
        <taxon>Pseudomonadati</taxon>
        <taxon>Pseudomonadota</taxon>
        <taxon>Gammaproteobacteria</taxon>
        <taxon>Pseudomonadales</taxon>
        <taxon>Pseudomonadaceae</taxon>
        <taxon>Pseudomonas</taxon>
        <taxon>Pseudomonas syringae</taxon>
    </lineage>
</organism>
<proteinExistence type="predicted"/>
<accession>A0A3M5LQP6</accession>
<name>A0A3M5LQP6_PSESX</name>
<dbReference type="AlphaFoldDB" id="A0A3M5LQP6"/>
<dbReference type="Proteomes" id="UP000268096">
    <property type="component" value="Unassembled WGS sequence"/>
</dbReference>
<evidence type="ECO:0000313" key="1">
    <source>
        <dbReference type="EMBL" id="RMT50364.1"/>
    </source>
</evidence>
<sequence length="72" mass="8281">MSLWDVLVEATIDSIHALSIEKKIFLHVISPWEGKKRYQTIANSVDNFSLNGMRVLNIVDRAIFLKPVTIRK</sequence>
<protein>
    <submittedName>
        <fullName evidence="1">Uncharacterized protein</fullName>
    </submittedName>
</protein>
<dbReference type="EMBL" id="RBTH01000050">
    <property type="protein sequence ID" value="RMT50364.1"/>
    <property type="molecule type" value="Genomic_DNA"/>
</dbReference>